<dbReference type="Gene3D" id="1.10.1780.10">
    <property type="entry name" value="Clp, N-terminal domain"/>
    <property type="match status" value="1"/>
</dbReference>
<evidence type="ECO:0000259" key="2">
    <source>
        <dbReference type="PROSITE" id="PS51903"/>
    </source>
</evidence>
<keyword evidence="4" id="KW-1185">Reference proteome</keyword>
<keyword evidence="1" id="KW-0677">Repeat</keyword>
<dbReference type="Proteomes" id="UP000235145">
    <property type="component" value="Unassembled WGS sequence"/>
</dbReference>
<dbReference type="AlphaFoldDB" id="A0A9R1VKJ4"/>
<gene>
    <name evidence="3" type="ORF">LSAT_V11C500249310</name>
</gene>
<dbReference type="PANTHER" id="PTHR47016">
    <property type="entry name" value="ATP-DEPENDENT CLP PROTEASE ATP-BINDING SUBUNIT CLPT1, CHLOROPLASTIC"/>
    <property type="match status" value="1"/>
</dbReference>
<dbReference type="PANTHER" id="PTHR47016:SF5">
    <property type="entry name" value="CLP DOMAIN SUPERFAMILY PROTEIN"/>
    <property type="match status" value="1"/>
</dbReference>
<organism evidence="3 4">
    <name type="scientific">Lactuca sativa</name>
    <name type="common">Garden lettuce</name>
    <dbReference type="NCBI Taxonomy" id="4236"/>
    <lineage>
        <taxon>Eukaryota</taxon>
        <taxon>Viridiplantae</taxon>
        <taxon>Streptophyta</taxon>
        <taxon>Embryophyta</taxon>
        <taxon>Tracheophyta</taxon>
        <taxon>Spermatophyta</taxon>
        <taxon>Magnoliopsida</taxon>
        <taxon>eudicotyledons</taxon>
        <taxon>Gunneridae</taxon>
        <taxon>Pentapetalae</taxon>
        <taxon>asterids</taxon>
        <taxon>campanulids</taxon>
        <taxon>Asterales</taxon>
        <taxon>Asteraceae</taxon>
        <taxon>Cichorioideae</taxon>
        <taxon>Cichorieae</taxon>
        <taxon>Lactucinae</taxon>
        <taxon>Lactuca</taxon>
    </lineage>
</organism>
<comment type="caution">
    <text evidence="3">The sequence shown here is derived from an EMBL/GenBank/DDBJ whole genome shotgun (WGS) entry which is preliminary data.</text>
</comment>
<dbReference type="SUPFAM" id="SSF81923">
    <property type="entry name" value="Double Clp-N motif"/>
    <property type="match status" value="1"/>
</dbReference>
<evidence type="ECO:0000313" key="3">
    <source>
        <dbReference type="EMBL" id="KAJ0207718.1"/>
    </source>
</evidence>
<reference evidence="3 4" key="1">
    <citation type="journal article" date="2017" name="Nat. Commun.">
        <title>Genome assembly with in vitro proximity ligation data and whole-genome triplication in lettuce.</title>
        <authorList>
            <person name="Reyes-Chin-Wo S."/>
            <person name="Wang Z."/>
            <person name="Yang X."/>
            <person name="Kozik A."/>
            <person name="Arikit S."/>
            <person name="Song C."/>
            <person name="Xia L."/>
            <person name="Froenicke L."/>
            <person name="Lavelle D.O."/>
            <person name="Truco M.J."/>
            <person name="Xia R."/>
            <person name="Zhu S."/>
            <person name="Xu C."/>
            <person name="Xu H."/>
            <person name="Xu X."/>
            <person name="Cox K."/>
            <person name="Korf I."/>
            <person name="Meyers B.C."/>
            <person name="Michelmore R.W."/>
        </authorList>
    </citation>
    <scope>NUCLEOTIDE SEQUENCE [LARGE SCALE GENOMIC DNA]</scope>
    <source>
        <strain evidence="4">cv. Salinas</strain>
        <tissue evidence="3">Seedlings</tissue>
    </source>
</reference>
<evidence type="ECO:0000313" key="4">
    <source>
        <dbReference type="Proteomes" id="UP000235145"/>
    </source>
</evidence>
<accession>A0A9R1VKJ4</accession>
<dbReference type="InterPro" id="IPR036628">
    <property type="entry name" value="Clp_N_dom_sf"/>
</dbReference>
<dbReference type="InterPro" id="IPR004176">
    <property type="entry name" value="Clp_R_N"/>
</dbReference>
<evidence type="ECO:0000256" key="1">
    <source>
        <dbReference type="PROSITE-ProRule" id="PRU01251"/>
    </source>
</evidence>
<protein>
    <recommendedName>
        <fullName evidence="2">Clp R domain-containing protein</fullName>
    </recommendedName>
</protein>
<dbReference type="EMBL" id="NBSK02000005">
    <property type="protein sequence ID" value="KAJ0207718.1"/>
    <property type="molecule type" value="Genomic_DNA"/>
</dbReference>
<proteinExistence type="predicted"/>
<dbReference type="Pfam" id="PF02861">
    <property type="entry name" value="Clp_N"/>
    <property type="match status" value="2"/>
</dbReference>
<dbReference type="InterPro" id="IPR044217">
    <property type="entry name" value="CLPT1/2"/>
</dbReference>
<feature type="domain" description="Clp R" evidence="2">
    <location>
        <begin position="1"/>
        <end position="138"/>
    </location>
</feature>
<name>A0A9R1VKJ4_LACSA</name>
<sequence length="138" mass="15237">MRQYPLQRTLKKVIKFAQEEARQLGHNFVGVELILLGLIGDFNKVSAEEDVDISAKVEEIIGSGSGNVSDVIPFTPRAKHVFEFSLEEAQQLGRNYIGSEHLLLGLLRVDGGVKHVLRKLGVSLNDIRTKASLARCPS</sequence>
<dbReference type="PROSITE" id="PS51903">
    <property type="entry name" value="CLP_R"/>
    <property type="match status" value="1"/>
</dbReference>